<reference evidence="3 4" key="1">
    <citation type="journal article" date="2016" name="Nat. Commun.">
        <title>Thousands of microbial genomes shed light on interconnected biogeochemical processes in an aquifer system.</title>
        <authorList>
            <person name="Anantharaman K."/>
            <person name="Brown C.T."/>
            <person name="Hug L.A."/>
            <person name="Sharon I."/>
            <person name="Castelle C.J."/>
            <person name="Probst A.J."/>
            <person name="Thomas B.C."/>
            <person name="Singh A."/>
            <person name="Wilkins M.J."/>
            <person name="Karaoz U."/>
            <person name="Brodie E.L."/>
            <person name="Williams K.H."/>
            <person name="Hubbard S.S."/>
            <person name="Banfield J.F."/>
        </authorList>
    </citation>
    <scope>NUCLEOTIDE SEQUENCE [LARGE SCALE GENOMIC DNA]</scope>
</reference>
<proteinExistence type="predicted"/>
<dbReference type="GO" id="GO:0005975">
    <property type="term" value="P:carbohydrate metabolic process"/>
    <property type="evidence" value="ECO:0007669"/>
    <property type="project" value="InterPro"/>
</dbReference>
<protein>
    <recommendedName>
        <fullName evidence="5">Ribulose-phosphate 3-epimerase</fullName>
    </recommendedName>
</protein>
<dbReference type="STRING" id="1802436.A2370_03215"/>
<dbReference type="AlphaFoldDB" id="A0A1G2QGI2"/>
<evidence type="ECO:0000256" key="1">
    <source>
        <dbReference type="ARBA" id="ARBA00022723"/>
    </source>
</evidence>
<sequence length="211" mass="23466">MSIEIIPSIVSPNFSDLQKKIKLLAGQVEWVEIDVADGVFATNQTFQEPALLNELDDQTKISVHLMVEIPETVIEEWLPVADRLVVHLESTENLADILAKYQKNHQEIVVALNLETPVEKIAPFVKEIKTVQLMSIKRLGFQGEDFCPEVLEKIKAVKTNWPNLKVVVDGGVNLTNAKELTQAGADALVIGSAIWVNKEPLVVLKELQKIA</sequence>
<dbReference type="Pfam" id="PF00834">
    <property type="entry name" value="Ribul_P_3_epim"/>
    <property type="match status" value="1"/>
</dbReference>
<evidence type="ECO:0000313" key="4">
    <source>
        <dbReference type="Proteomes" id="UP000176222"/>
    </source>
</evidence>
<evidence type="ECO:0008006" key="5">
    <source>
        <dbReference type="Google" id="ProtNLM"/>
    </source>
</evidence>
<dbReference type="SUPFAM" id="SSF51366">
    <property type="entry name" value="Ribulose-phoshate binding barrel"/>
    <property type="match status" value="1"/>
</dbReference>
<keyword evidence="1" id="KW-0479">Metal-binding</keyword>
<dbReference type="GO" id="GO:0016857">
    <property type="term" value="F:racemase and epimerase activity, acting on carbohydrates and derivatives"/>
    <property type="evidence" value="ECO:0007669"/>
    <property type="project" value="InterPro"/>
</dbReference>
<dbReference type="Proteomes" id="UP000176222">
    <property type="component" value="Unassembled WGS sequence"/>
</dbReference>
<dbReference type="EMBL" id="MHTH01000005">
    <property type="protein sequence ID" value="OHA59169.1"/>
    <property type="molecule type" value="Genomic_DNA"/>
</dbReference>
<dbReference type="PANTHER" id="PTHR11749">
    <property type="entry name" value="RIBULOSE-5-PHOSPHATE-3-EPIMERASE"/>
    <property type="match status" value="1"/>
</dbReference>
<dbReference type="GO" id="GO:0046872">
    <property type="term" value="F:metal ion binding"/>
    <property type="evidence" value="ECO:0007669"/>
    <property type="project" value="UniProtKB-KW"/>
</dbReference>
<dbReference type="InterPro" id="IPR011060">
    <property type="entry name" value="RibuloseP-bd_barrel"/>
</dbReference>
<dbReference type="InterPro" id="IPR013785">
    <property type="entry name" value="Aldolase_TIM"/>
</dbReference>
<evidence type="ECO:0000313" key="3">
    <source>
        <dbReference type="EMBL" id="OHA59169.1"/>
    </source>
</evidence>
<keyword evidence="2" id="KW-0413">Isomerase</keyword>
<dbReference type="Gene3D" id="3.20.20.70">
    <property type="entry name" value="Aldolase class I"/>
    <property type="match status" value="1"/>
</dbReference>
<evidence type="ECO:0000256" key="2">
    <source>
        <dbReference type="ARBA" id="ARBA00023235"/>
    </source>
</evidence>
<comment type="caution">
    <text evidence="3">The sequence shown here is derived from an EMBL/GenBank/DDBJ whole genome shotgun (WGS) entry which is preliminary data.</text>
</comment>
<dbReference type="InterPro" id="IPR000056">
    <property type="entry name" value="Ribul_P_3_epim-like"/>
</dbReference>
<accession>A0A1G2QGI2</accession>
<name>A0A1G2QGI2_9BACT</name>
<gene>
    <name evidence="3" type="ORF">A2370_03215</name>
</gene>
<organism evidence="3 4">
    <name type="scientific">Candidatus Vogelbacteria bacterium RIFOXYB1_FULL_42_16</name>
    <dbReference type="NCBI Taxonomy" id="1802436"/>
    <lineage>
        <taxon>Bacteria</taxon>
        <taxon>Candidatus Vogeliibacteriota</taxon>
    </lineage>
</organism>